<keyword evidence="2" id="KW-0808">Transferase</keyword>
<reference evidence="2 3" key="1">
    <citation type="submission" date="2019-08" db="EMBL/GenBank/DDBJ databases">
        <title>Draft genome sequences of two oriental melons (Cucumis melo L. var makuwa).</title>
        <authorList>
            <person name="Kwon S.-Y."/>
        </authorList>
    </citation>
    <scope>NUCLEOTIDE SEQUENCE [LARGE SCALE GENOMIC DNA]</scope>
    <source>
        <strain evidence="3">cv. Chang Bougi</strain>
        <tissue evidence="2">Leaf</tissue>
    </source>
</reference>
<keyword evidence="2" id="KW-0695">RNA-directed DNA polymerase</keyword>
<name>A0A5D3BSE6_CUCMM</name>
<dbReference type="Proteomes" id="UP000321947">
    <property type="component" value="Unassembled WGS sequence"/>
</dbReference>
<dbReference type="EMBL" id="SSTD01016048">
    <property type="protein sequence ID" value="TYK01722.1"/>
    <property type="molecule type" value="Genomic_DNA"/>
</dbReference>
<feature type="compositionally biased region" description="Polar residues" evidence="1">
    <location>
        <begin position="1"/>
        <end position="14"/>
    </location>
</feature>
<sequence length="97" mass="10943">MTDSIGSHISNRMSGNDRFRANSVNIHTDKGKVDENEKIVESTEKETKQDHPGNISKAFIASLDFTMIPKNIHLALECPELKTTVMKEMRALEKNKT</sequence>
<protein>
    <submittedName>
        <fullName evidence="2">Reverse transcriptase</fullName>
    </submittedName>
</protein>
<feature type="compositionally biased region" description="Basic and acidic residues" evidence="1">
    <location>
        <begin position="27"/>
        <end position="51"/>
    </location>
</feature>
<dbReference type="GO" id="GO:0003964">
    <property type="term" value="F:RNA-directed DNA polymerase activity"/>
    <property type="evidence" value="ECO:0007669"/>
    <property type="project" value="UniProtKB-KW"/>
</dbReference>
<dbReference type="AlphaFoldDB" id="A0A5D3BSE6"/>
<proteinExistence type="predicted"/>
<organism evidence="2 3">
    <name type="scientific">Cucumis melo var. makuwa</name>
    <name type="common">Oriental melon</name>
    <dbReference type="NCBI Taxonomy" id="1194695"/>
    <lineage>
        <taxon>Eukaryota</taxon>
        <taxon>Viridiplantae</taxon>
        <taxon>Streptophyta</taxon>
        <taxon>Embryophyta</taxon>
        <taxon>Tracheophyta</taxon>
        <taxon>Spermatophyta</taxon>
        <taxon>Magnoliopsida</taxon>
        <taxon>eudicotyledons</taxon>
        <taxon>Gunneridae</taxon>
        <taxon>Pentapetalae</taxon>
        <taxon>rosids</taxon>
        <taxon>fabids</taxon>
        <taxon>Cucurbitales</taxon>
        <taxon>Cucurbitaceae</taxon>
        <taxon>Benincaseae</taxon>
        <taxon>Cucumis</taxon>
    </lineage>
</organism>
<evidence type="ECO:0000313" key="3">
    <source>
        <dbReference type="Proteomes" id="UP000321947"/>
    </source>
</evidence>
<evidence type="ECO:0000256" key="1">
    <source>
        <dbReference type="SAM" id="MobiDB-lite"/>
    </source>
</evidence>
<accession>A0A5D3BSE6</accession>
<evidence type="ECO:0000313" key="2">
    <source>
        <dbReference type="EMBL" id="TYK01722.1"/>
    </source>
</evidence>
<feature type="region of interest" description="Disordered" evidence="1">
    <location>
        <begin position="1"/>
        <end position="53"/>
    </location>
</feature>
<keyword evidence="2" id="KW-0548">Nucleotidyltransferase</keyword>
<gene>
    <name evidence="2" type="ORF">E5676_scaffold775G00470</name>
</gene>
<comment type="caution">
    <text evidence="2">The sequence shown here is derived from an EMBL/GenBank/DDBJ whole genome shotgun (WGS) entry which is preliminary data.</text>
</comment>